<evidence type="ECO:0008006" key="4">
    <source>
        <dbReference type="Google" id="ProtNLM"/>
    </source>
</evidence>
<sequence>MTRRVGFQDKATESKQDPEARRLKAFLTFAMLETPLVMGFVGVMIWLFTDTLDGLLPPSPSEGARTMWLVGTIAVFGLCVGLLYAKVLWPVLKEARDAAR</sequence>
<evidence type="ECO:0000313" key="2">
    <source>
        <dbReference type="EMBL" id="QHQ34610.1"/>
    </source>
</evidence>
<dbReference type="EMBL" id="CP046620">
    <property type="protein sequence ID" value="QHQ34610.1"/>
    <property type="molecule type" value="Genomic_DNA"/>
</dbReference>
<dbReference type="AlphaFoldDB" id="A0A6P1SYA5"/>
<organism evidence="2 3">
    <name type="scientific">Algicella marina</name>
    <dbReference type="NCBI Taxonomy" id="2683284"/>
    <lineage>
        <taxon>Bacteria</taxon>
        <taxon>Pseudomonadati</taxon>
        <taxon>Pseudomonadota</taxon>
        <taxon>Alphaproteobacteria</taxon>
        <taxon>Rhodobacterales</taxon>
        <taxon>Paracoccaceae</taxon>
        <taxon>Algicella</taxon>
    </lineage>
</organism>
<keyword evidence="1" id="KW-0472">Membrane</keyword>
<reference evidence="2 3" key="1">
    <citation type="submission" date="2019-12" db="EMBL/GenBank/DDBJ databases">
        <title>Complete genome sequence of Algicella marina strain 9Alg 56(T) isolated from the red alga Tichocarpus crinitus.</title>
        <authorList>
            <person name="Kim S.-G."/>
            <person name="Nedashkovskaya O.I."/>
        </authorList>
    </citation>
    <scope>NUCLEOTIDE SEQUENCE [LARGE SCALE GENOMIC DNA]</scope>
    <source>
        <strain evidence="2 3">9Alg 56</strain>
    </source>
</reference>
<accession>A0A6P1SYA5</accession>
<proteinExistence type="predicted"/>
<evidence type="ECO:0000256" key="1">
    <source>
        <dbReference type="SAM" id="Phobius"/>
    </source>
</evidence>
<name>A0A6P1SYA5_9RHOB</name>
<keyword evidence="1" id="KW-0812">Transmembrane</keyword>
<dbReference type="Proteomes" id="UP000464495">
    <property type="component" value="Chromosome"/>
</dbReference>
<dbReference type="KEGG" id="amaq:GO499_05100"/>
<keyword evidence="3" id="KW-1185">Reference proteome</keyword>
<gene>
    <name evidence="2" type="ORF">GO499_05100</name>
</gene>
<dbReference type="RefSeq" id="WP_161861179.1">
    <property type="nucleotide sequence ID" value="NZ_CP046620.1"/>
</dbReference>
<feature type="transmembrane region" description="Helical" evidence="1">
    <location>
        <begin position="68"/>
        <end position="92"/>
    </location>
</feature>
<evidence type="ECO:0000313" key="3">
    <source>
        <dbReference type="Proteomes" id="UP000464495"/>
    </source>
</evidence>
<protein>
    <recommendedName>
        <fullName evidence="4">DUF485 domain-containing protein</fullName>
    </recommendedName>
</protein>
<keyword evidence="1" id="KW-1133">Transmembrane helix</keyword>
<feature type="transmembrane region" description="Helical" evidence="1">
    <location>
        <begin position="25"/>
        <end position="48"/>
    </location>
</feature>